<keyword evidence="7" id="KW-0560">Oxidoreductase</keyword>
<reference evidence="11 12" key="1">
    <citation type="journal article" date="2024" name="Plant J.">
        <title>Genome sequences and population genomics reveal climatic adaptation and genomic divergence between two closely related sweetgum species.</title>
        <authorList>
            <person name="Xu W.Q."/>
            <person name="Ren C.Q."/>
            <person name="Zhang X.Y."/>
            <person name="Comes H.P."/>
            <person name="Liu X.H."/>
            <person name="Li Y.G."/>
            <person name="Kettle C.J."/>
            <person name="Jalonen R."/>
            <person name="Gaisberger H."/>
            <person name="Ma Y.Z."/>
            <person name="Qiu Y.X."/>
        </authorList>
    </citation>
    <scope>NUCLEOTIDE SEQUENCE [LARGE SCALE GENOMIC DNA]</scope>
    <source>
        <strain evidence="11">Hangzhou</strain>
    </source>
</reference>
<dbReference type="Pfam" id="PF00067">
    <property type="entry name" value="p450"/>
    <property type="match status" value="1"/>
</dbReference>
<dbReference type="GO" id="GO:0016705">
    <property type="term" value="F:oxidoreductase activity, acting on paired donors, with incorporation or reduction of molecular oxygen"/>
    <property type="evidence" value="ECO:0007669"/>
    <property type="project" value="InterPro"/>
</dbReference>
<dbReference type="GO" id="GO:0005506">
    <property type="term" value="F:iron ion binding"/>
    <property type="evidence" value="ECO:0007669"/>
    <property type="project" value="InterPro"/>
</dbReference>
<evidence type="ECO:0000256" key="3">
    <source>
        <dbReference type="ARBA" id="ARBA00022617"/>
    </source>
</evidence>
<dbReference type="AlphaFoldDB" id="A0AAP0NA84"/>
<evidence type="ECO:0000256" key="4">
    <source>
        <dbReference type="ARBA" id="ARBA00022692"/>
    </source>
</evidence>
<keyword evidence="3" id="KW-0349">Heme</keyword>
<dbReference type="InterPro" id="IPR036396">
    <property type="entry name" value="Cyt_P450_sf"/>
</dbReference>
<evidence type="ECO:0000256" key="7">
    <source>
        <dbReference type="ARBA" id="ARBA00023002"/>
    </source>
</evidence>
<keyword evidence="10" id="KW-0472">Membrane</keyword>
<dbReference type="InterPro" id="IPR050665">
    <property type="entry name" value="Cytochrome_P450_Monooxygen"/>
</dbReference>
<gene>
    <name evidence="11" type="ORF">L1049_010664</name>
</gene>
<keyword evidence="9" id="KW-0503">Monooxygenase</keyword>
<dbReference type="PANTHER" id="PTHR24282">
    <property type="entry name" value="CYTOCHROME P450 FAMILY MEMBER"/>
    <property type="match status" value="1"/>
</dbReference>
<dbReference type="EMBL" id="JBBPBK010000016">
    <property type="protein sequence ID" value="KAK9268221.1"/>
    <property type="molecule type" value="Genomic_DNA"/>
</dbReference>
<evidence type="ECO:0000313" key="12">
    <source>
        <dbReference type="Proteomes" id="UP001415857"/>
    </source>
</evidence>
<dbReference type="Gene3D" id="1.10.630.10">
    <property type="entry name" value="Cytochrome P450"/>
    <property type="match status" value="1"/>
</dbReference>
<evidence type="ECO:0000256" key="6">
    <source>
        <dbReference type="ARBA" id="ARBA00022989"/>
    </source>
</evidence>
<evidence type="ECO:0000256" key="1">
    <source>
        <dbReference type="ARBA" id="ARBA00004370"/>
    </source>
</evidence>
<evidence type="ECO:0000313" key="11">
    <source>
        <dbReference type="EMBL" id="KAK9268221.1"/>
    </source>
</evidence>
<accession>A0AAP0NA84</accession>
<dbReference type="GO" id="GO:0016020">
    <property type="term" value="C:membrane"/>
    <property type="evidence" value="ECO:0007669"/>
    <property type="project" value="UniProtKB-SubCell"/>
</dbReference>
<keyword evidence="6" id="KW-1133">Transmembrane helix</keyword>
<dbReference type="Proteomes" id="UP001415857">
    <property type="component" value="Unassembled WGS sequence"/>
</dbReference>
<comment type="similarity">
    <text evidence="2">Belongs to the cytochrome P450 family.</text>
</comment>
<evidence type="ECO:0008006" key="13">
    <source>
        <dbReference type="Google" id="ProtNLM"/>
    </source>
</evidence>
<keyword evidence="5" id="KW-0479">Metal-binding</keyword>
<evidence type="ECO:0000256" key="10">
    <source>
        <dbReference type="ARBA" id="ARBA00023136"/>
    </source>
</evidence>
<proteinExistence type="inferred from homology"/>
<evidence type="ECO:0000256" key="9">
    <source>
        <dbReference type="ARBA" id="ARBA00023033"/>
    </source>
</evidence>
<comment type="caution">
    <text evidence="11">The sequence shown here is derived from an EMBL/GenBank/DDBJ whole genome shotgun (WGS) entry which is preliminary data.</text>
</comment>
<sequence>MMLRLLYYIWWKPKMIERYLKKQGIRALPYRLLIGNFKEMVEMGKEAASKPNQFRHDIIPCADPLFQKTMRSNGKLFAVWFGPVPQLIVMEPELIKEILTNKSGDFAKPELNAFTMLFTSGLANLDGPKWAKHRKIINPAFHIGQVEEDAAYIFCLL</sequence>
<keyword evidence="8" id="KW-0408">Iron</keyword>
<dbReference type="GO" id="GO:0004497">
    <property type="term" value="F:monooxygenase activity"/>
    <property type="evidence" value="ECO:0007669"/>
    <property type="project" value="UniProtKB-KW"/>
</dbReference>
<evidence type="ECO:0000256" key="5">
    <source>
        <dbReference type="ARBA" id="ARBA00022723"/>
    </source>
</evidence>
<dbReference type="PANTHER" id="PTHR24282:SF247">
    <property type="entry name" value="11-OXO-BETA-AMYRIN 30-OXIDASE-LIKE"/>
    <property type="match status" value="1"/>
</dbReference>
<dbReference type="GO" id="GO:0020037">
    <property type="term" value="F:heme binding"/>
    <property type="evidence" value="ECO:0007669"/>
    <property type="project" value="InterPro"/>
</dbReference>
<dbReference type="SUPFAM" id="SSF48264">
    <property type="entry name" value="Cytochrome P450"/>
    <property type="match status" value="1"/>
</dbReference>
<name>A0AAP0NA84_LIQFO</name>
<keyword evidence="12" id="KW-1185">Reference proteome</keyword>
<evidence type="ECO:0000256" key="2">
    <source>
        <dbReference type="ARBA" id="ARBA00010617"/>
    </source>
</evidence>
<organism evidence="11 12">
    <name type="scientific">Liquidambar formosana</name>
    <name type="common">Formosan gum</name>
    <dbReference type="NCBI Taxonomy" id="63359"/>
    <lineage>
        <taxon>Eukaryota</taxon>
        <taxon>Viridiplantae</taxon>
        <taxon>Streptophyta</taxon>
        <taxon>Embryophyta</taxon>
        <taxon>Tracheophyta</taxon>
        <taxon>Spermatophyta</taxon>
        <taxon>Magnoliopsida</taxon>
        <taxon>eudicotyledons</taxon>
        <taxon>Gunneridae</taxon>
        <taxon>Pentapetalae</taxon>
        <taxon>Saxifragales</taxon>
        <taxon>Altingiaceae</taxon>
        <taxon>Liquidambar</taxon>
    </lineage>
</organism>
<comment type="subcellular location">
    <subcellularLocation>
        <location evidence="1">Membrane</location>
    </subcellularLocation>
</comment>
<evidence type="ECO:0000256" key="8">
    <source>
        <dbReference type="ARBA" id="ARBA00023004"/>
    </source>
</evidence>
<keyword evidence="4" id="KW-0812">Transmembrane</keyword>
<protein>
    <recommendedName>
        <fullName evidence="13">Cytochrome P450</fullName>
    </recommendedName>
</protein>
<dbReference type="InterPro" id="IPR001128">
    <property type="entry name" value="Cyt_P450"/>
</dbReference>